<comment type="caution">
    <text evidence="1">The sequence shown here is derived from an EMBL/GenBank/DDBJ whole genome shotgun (WGS) entry which is preliminary data.</text>
</comment>
<protein>
    <submittedName>
        <fullName evidence="1">Uncharacterized protein</fullName>
    </submittedName>
</protein>
<proteinExistence type="predicted"/>
<reference evidence="1" key="1">
    <citation type="submission" date="2024-02" db="EMBL/GenBank/DDBJ databases">
        <authorList>
            <consortium name="Clinical and Environmental Microbiology Branch: Whole genome sequencing antimicrobial resistance pathogens in the healthcare setting"/>
        </authorList>
    </citation>
    <scope>NUCLEOTIDE SEQUENCE</scope>
    <source>
        <strain evidence="1">2021GO-0154</strain>
    </source>
</reference>
<dbReference type="AlphaFoldDB" id="A0AAI9D9A9"/>
<sequence length="69" mass="8031">MSSLAHLSHKKQFRCLPAGKRGAFQYVEIITSADEFGNYQKKQQLVDNNELKTRWADFYYQSGSEVNEQ</sequence>
<accession>A0AAI9D9A9</accession>
<gene>
    <name evidence="1" type="ORF">RG298_002283</name>
</gene>
<evidence type="ECO:0000313" key="1">
    <source>
        <dbReference type="EMBL" id="EMJ5134547.1"/>
    </source>
</evidence>
<organism evidence="1">
    <name type="scientific">Providencia stuartii</name>
    <dbReference type="NCBI Taxonomy" id="588"/>
    <lineage>
        <taxon>Bacteria</taxon>
        <taxon>Pseudomonadati</taxon>
        <taxon>Pseudomonadota</taxon>
        <taxon>Gammaproteobacteria</taxon>
        <taxon>Enterobacterales</taxon>
        <taxon>Morganellaceae</taxon>
        <taxon>Providencia</taxon>
    </lineage>
</organism>
<dbReference type="EMBL" id="ABMABF030000006">
    <property type="protein sequence ID" value="EMJ5134547.1"/>
    <property type="molecule type" value="Genomic_DNA"/>
</dbReference>
<name>A0AAI9D9A9_PROST</name>